<sequence>MISVKAPGKLYIAGEYAVVENGIPAIIVAVDQYITANICATDKELGIIKSKQFNDDEIVWKRNDQGFITTCNDNSSFNYVISAIKMTDKYALLSGNAPKNFDINIDGSLTNGNGKKYGLGSSAAVTVATVKAVAALYDLKLNSMEIFKLSALSHLAVQGNGSLGDVASSSFGGWIAFSSFDKKWVKMHEDDLLFLMSNNWPDLMIKPLTPPDNLRLLIGWTGTPASTSNLLKNVKYNIDQSKYKNFLLESRECIHNMIKGFQNHNLNIIKSGIEKNREIINKLAQFTGIDIETSKLKNLCDIASQYDGAGKTSGAGGGDCGIVIIDCKKSVDDLEQEWKNNGIEPLHLKIHVDK</sequence>
<evidence type="ECO:0000256" key="5">
    <source>
        <dbReference type="ARBA" id="ARBA00022777"/>
    </source>
</evidence>
<dbReference type="PRINTS" id="PR00959">
    <property type="entry name" value="MEVGALKINASE"/>
</dbReference>
<proteinExistence type="predicted"/>
<gene>
    <name evidence="9" type="ORF">D7I45_03690</name>
</gene>
<feature type="domain" description="GHMP kinase N-terminal" evidence="7">
    <location>
        <begin position="78"/>
        <end position="173"/>
    </location>
</feature>
<evidence type="ECO:0000259" key="8">
    <source>
        <dbReference type="Pfam" id="PF08544"/>
    </source>
</evidence>
<dbReference type="InterPro" id="IPR020568">
    <property type="entry name" value="Ribosomal_Su5_D2-typ_SF"/>
</dbReference>
<dbReference type="Gene3D" id="3.30.230.10">
    <property type="match status" value="1"/>
</dbReference>
<dbReference type="InterPro" id="IPR005917">
    <property type="entry name" value="Pmev_kinase_bact"/>
</dbReference>
<dbReference type="Pfam" id="PF08544">
    <property type="entry name" value="GHMP_kinases_C"/>
    <property type="match status" value="1"/>
</dbReference>
<dbReference type="GO" id="GO:0005524">
    <property type="term" value="F:ATP binding"/>
    <property type="evidence" value="ECO:0007669"/>
    <property type="project" value="UniProtKB-KW"/>
</dbReference>
<evidence type="ECO:0000256" key="1">
    <source>
        <dbReference type="ARBA" id="ARBA00005017"/>
    </source>
</evidence>
<evidence type="ECO:0000256" key="2">
    <source>
        <dbReference type="ARBA" id="ARBA00012958"/>
    </source>
</evidence>
<evidence type="ECO:0000259" key="7">
    <source>
        <dbReference type="Pfam" id="PF00288"/>
    </source>
</evidence>
<dbReference type="SUPFAM" id="SSF54211">
    <property type="entry name" value="Ribosomal protein S5 domain 2-like"/>
    <property type="match status" value="1"/>
</dbReference>
<dbReference type="KEGG" id="abom:D7I45_03690"/>
<keyword evidence="10" id="KW-1185">Reference proteome</keyword>
<dbReference type="GO" id="GO:0004631">
    <property type="term" value="F:phosphomevalonate kinase activity"/>
    <property type="evidence" value="ECO:0007669"/>
    <property type="project" value="UniProtKB-EC"/>
</dbReference>
<keyword evidence="4" id="KW-0547">Nucleotide-binding</keyword>
<dbReference type="GO" id="GO:0019287">
    <property type="term" value="P:isopentenyl diphosphate biosynthetic process, mevalonate pathway"/>
    <property type="evidence" value="ECO:0007669"/>
    <property type="project" value="UniProtKB-UniPathway"/>
</dbReference>
<dbReference type="InterPro" id="IPR036554">
    <property type="entry name" value="GHMP_kinase_C_sf"/>
</dbReference>
<dbReference type="AlphaFoldDB" id="A0A387ATK1"/>
<evidence type="ECO:0000313" key="9">
    <source>
        <dbReference type="EMBL" id="AYF92641.1"/>
    </source>
</evidence>
<protein>
    <recommendedName>
        <fullName evidence="2">phosphomevalonate kinase</fullName>
        <ecNumber evidence="2">2.7.4.2</ecNumber>
    </recommendedName>
</protein>
<reference evidence="9 10" key="1">
    <citation type="submission" date="2018-09" db="EMBL/GenBank/DDBJ databases">
        <title>Genome sequencing of strain BHWM-4.</title>
        <authorList>
            <person name="Heo J."/>
            <person name="Kim S.-J."/>
            <person name="Kwon S.-W."/>
        </authorList>
    </citation>
    <scope>NUCLEOTIDE SEQUENCE [LARGE SCALE GENOMIC DNA]</scope>
    <source>
        <strain evidence="9 10">BHWM-4</strain>
    </source>
</reference>
<feature type="domain" description="GHMP kinase C-terminal" evidence="8">
    <location>
        <begin position="257"/>
        <end position="342"/>
    </location>
</feature>
<evidence type="ECO:0000256" key="6">
    <source>
        <dbReference type="ARBA" id="ARBA00022840"/>
    </source>
</evidence>
<keyword evidence="6" id="KW-0067">ATP-binding</keyword>
<dbReference type="InterPro" id="IPR006204">
    <property type="entry name" value="GHMP_kinase_N_dom"/>
</dbReference>
<evidence type="ECO:0000256" key="3">
    <source>
        <dbReference type="ARBA" id="ARBA00022679"/>
    </source>
</evidence>
<dbReference type="Pfam" id="PF00288">
    <property type="entry name" value="GHMP_kinases_N"/>
    <property type="match status" value="1"/>
</dbReference>
<dbReference type="RefSeq" id="WP_120784407.1">
    <property type="nucleotide sequence ID" value="NZ_CP032626.1"/>
</dbReference>
<dbReference type="EC" id="2.7.4.2" evidence="2"/>
<evidence type="ECO:0000256" key="4">
    <source>
        <dbReference type="ARBA" id="ARBA00022741"/>
    </source>
</evidence>
<keyword evidence="5 9" id="KW-0418">Kinase</keyword>
<evidence type="ECO:0000313" key="10">
    <source>
        <dbReference type="Proteomes" id="UP000272003"/>
    </source>
</evidence>
<accession>A0A387ATK1</accession>
<dbReference type="NCBIfam" id="TIGR01220">
    <property type="entry name" value="Pmev_kin_Gr_pos"/>
    <property type="match status" value="1"/>
</dbReference>
<dbReference type="PANTHER" id="PTHR31814:SF2">
    <property type="entry name" value="PHOSPHOMEVALONATE KINASE"/>
    <property type="match status" value="1"/>
</dbReference>
<keyword evidence="3 9" id="KW-0808">Transferase</keyword>
<dbReference type="InterPro" id="IPR035102">
    <property type="entry name" value="Phosphomevalonate_kinase"/>
</dbReference>
<dbReference type="InterPro" id="IPR013750">
    <property type="entry name" value="GHMP_kinase_C_dom"/>
</dbReference>
<name>A0A387ATK1_9LACO</name>
<dbReference type="SUPFAM" id="SSF55060">
    <property type="entry name" value="GHMP Kinase, C-terminal domain"/>
    <property type="match status" value="1"/>
</dbReference>
<dbReference type="OrthoDB" id="1522677at2"/>
<dbReference type="Gene3D" id="3.30.70.890">
    <property type="entry name" value="GHMP kinase, C-terminal domain"/>
    <property type="match status" value="1"/>
</dbReference>
<organism evidence="9 10">
    <name type="scientific">Apilactobacillus bombintestini</name>
    <dbReference type="NCBI Taxonomy" id="2419772"/>
    <lineage>
        <taxon>Bacteria</taxon>
        <taxon>Bacillati</taxon>
        <taxon>Bacillota</taxon>
        <taxon>Bacilli</taxon>
        <taxon>Lactobacillales</taxon>
        <taxon>Lactobacillaceae</taxon>
        <taxon>Apilactobacillus</taxon>
    </lineage>
</organism>
<dbReference type="PANTHER" id="PTHR31814">
    <property type="match status" value="1"/>
</dbReference>
<dbReference type="InterPro" id="IPR014721">
    <property type="entry name" value="Ribsml_uS5_D2-typ_fold_subgr"/>
</dbReference>
<comment type="pathway">
    <text evidence="1">Isoprenoid biosynthesis; isopentenyl diphosphate biosynthesis via mevalonate pathway; isopentenyl diphosphate from (R)-mevalonate: step 2/3.</text>
</comment>
<dbReference type="UniPathway" id="UPA00057">
    <property type="reaction ID" value="UER00099"/>
</dbReference>
<dbReference type="EMBL" id="CP032626">
    <property type="protein sequence ID" value="AYF92641.1"/>
    <property type="molecule type" value="Genomic_DNA"/>
</dbReference>
<dbReference type="Proteomes" id="UP000272003">
    <property type="component" value="Chromosome"/>
</dbReference>